<dbReference type="KEGG" id="dfc:DFI_18370"/>
<proteinExistence type="predicted"/>
<evidence type="ECO:0000313" key="1">
    <source>
        <dbReference type="EMBL" id="ASN83166.1"/>
    </source>
</evidence>
<dbReference type="RefSeq" id="WP_081426049.1">
    <property type="nucleotide sequence ID" value="NZ_CP021084.1"/>
</dbReference>
<reference evidence="1 2" key="1">
    <citation type="submission" date="2017-05" db="EMBL/GenBank/DDBJ databases">
        <title>The complete genome sequence of Deinococcus ficus isolated from the rhizosphere of the Ficus religiosa L. in Taiwan.</title>
        <authorList>
            <person name="Wu K.-M."/>
            <person name="Liao T.-L."/>
            <person name="Liu Y.-M."/>
            <person name="Young C.-C."/>
            <person name="Tsai S.-F."/>
        </authorList>
    </citation>
    <scope>NUCLEOTIDE SEQUENCE [LARGE SCALE GENOMIC DNA]</scope>
    <source>
        <strain evidence="1 2">CC-FR2-10</strain>
        <plasmid evidence="2">pdfi3</plasmid>
    </source>
</reference>
<accession>A0A221T2U1</accession>
<dbReference type="InterPro" id="IPR015315">
    <property type="entry name" value="DUF1963"/>
</dbReference>
<gene>
    <name evidence="1" type="ORF">DFI_18370</name>
</gene>
<name>A0A221T2U1_9DEIO</name>
<keyword evidence="2" id="KW-1185">Reference proteome</keyword>
<evidence type="ECO:0000313" key="2">
    <source>
        <dbReference type="Proteomes" id="UP000259030"/>
    </source>
</evidence>
<geneLocation type="plasmid" evidence="2">
    <name>pdfi3</name>
</geneLocation>
<dbReference type="SUPFAM" id="SSF103032">
    <property type="entry name" value="Hypothetical protein YwqG"/>
    <property type="match status" value="1"/>
</dbReference>
<evidence type="ECO:0008006" key="3">
    <source>
        <dbReference type="Google" id="ProtNLM"/>
    </source>
</evidence>
<dbReference type="EMBL" id="CP021084">
    <property type="protein sequence ID" value="ASN83166.1"/>
    <property type="molecule type" value="Genomic_DNA"/>
</dbReference>
<keyword evidence="1" id="KW-0614">Plasmid</keyword>
<dbReference type="AlphaFoldDB" id="A0A221T2U1"/>
<dbReference type="Pfam" id="PF09234">
    <property type="entry name" value="DUF1963"/>
    <property type="match status" value="1"/>
</dbReference>
<dbReference type="Gene3D" id="2.30.320.10">
    <property type="entry name" value="YwqG-like"/>
    <property type="match status" value="1"/>
</dbReference>
<sequence>MHHVQRVTSFTAQREPLEGPVTKLGGQPVWMQEAEWPISPHTGRPLRFLGQIDLHPTALNQHDVAYIFFEPFDAQTQTYLEDNCAVILQKRQPTSTPGPTGPCYSEVSYLLETAPQVEPHWRAVEDQYNLCDGPGQLSYEMVQQLYAVPKIGGTPISDATDYSTALSEKDWFLLLQLPERGTHAGQPYDTPFEVNYGVEGCGYIFFNAKERLVFSDFFSY</sequence>
<protein>
    <recommendedName>
        <fullName evidence="3">DUF1963 domain-containing protein</fullName>
    </recommendedName>
</protein>
<organism evidence="1 2">
    <name type="scientific">Deinococcus ficus</name>
    <dbReference type="NCBI Taxonomy" id="317577"/>
    <lineage>
        <taxon>Bacteria</taxon>
        <taxon>Thermotogati</taxon>
        <taxon>Deinococcota</taxon>
        <taxon>Deinococci</taxon>
        <taxon>Deinococcales</taxon>
        <taxon>Deinococcaceae</taxon>
        <taxon>Deinococcus</taxon>
    </lineage>
</organism>
<dbReference type="InterPro" id="IPR035948">
    <property type="entry name" value="YwqG-like_sf"/>
</dbReference>
<dbReference type="Proteomes" id="UP000259030">
    <property type="component" value="Plasmid pDFI3"/>
</dbReference>